<dbReference type="AlphaFoldDB" id="A0A923L6I2"/>
<sequence>MKKEKLIKKYDSQVSMYENNRNNPTVAGWREKLIKSAYGKVLEVGVGVGANFPHYDKQKVSEIIGVDFSKEMIKSAEQQAITNQLHVHFIHQDVDTLSLQSNSFNSIVSTLTLCSYPDPVKTLNKYNDWCQEDGAVLFLEHGLSSNILLSMTQKVVDPLYRRFSGCHCDRDILKIMEASKLQVKHIEQYWSGMVSLIWAKPNK</sequence>
<dbReference type="CDD" id="cd02440">
    <property type="entry name" value="AdoMet_MTases"/>
    <property type="match status" value="1"/>
</dbReference>
<dbReference type="RefSeq" id="WP_186870028.1">
    <property type="nucleotide sequence ID" value="NZ_JACOOL010000007.1"/>
</dbReference>
<evidence type="ECO:0000313" key="2">
    <source>
        <dbReference type="EMBL" id="MBC5637316.1"/>
    </source>
</evidence>
<evidence type="ECO:0000259" key="1">
    <source>
        <dbReference type="Pfam" id="PF08241"/>
    </source>
</evidence>
<dbReference type="PANTHER" id="PTHR45036:SF1">
    <property type="entry name" value="METHYLTRANSFERASE LIKE 7A"/>
    <property type="match status" value="1"/>
</dbReference>
<gene>
    <name evidence="2" type="ORF">H8S33_10920</name>
</gene>
<evidence type="ECO:0000313" key="3">
    <source>
        <dbReference type="Proteomes" id="UP000637359"/>
    </source>
</evidence>
<reference evidence="2" key="1">
    <citation type="submission" date="2020-08" db="EMBL/GenBank/DDBJ databases">
        <title>Genome public.</title>
        <authorList>
            <person name="Liu C."/>
            <person name="Sun Q."/>
        </authorList>
    </citation>
    <scope>NUCLEOTIDE SEQUENCE</scope>
    <source>
        <strain evidence="2">BX22</strain>
    </source>
</reference>
<dbReference type="GO" id="GO:0032259">
    <property type="term" value="P:methylation"/>
    <property type="evidence" value="ECO:0007669"/>
    <property type="project" value="UniProtKB-KW"/>
</dbReference>
<dbReference type="GO" id="GO:0008757">
    <property type="term" value="F:S-adenosylmethionine-dependent methyltransferase activity"/>
    <property type="evidence" value="ECO:0007669"/>
    <property type="project" value="InterPro"/>
</dbReference>
<feature type="domain" description="Methyltransferase type 11" evidence="1">
    <location>
        <begin position="42"/>
        <end position="138"/>
    </location>
</feature>
<accession>A0A923L6I2</accession>
<keyword evidence="3" id="KW-1185">Reference proteome</keyword>
<dbReference type="Gene3D" id="3.40.50.150">
    <property type="entry name" value="Vaccinia Virus protein VP39"/>
    <property type="match status" value="1"/>
</dbReference>
<keyword evidence="2" id="KW-0808">Transferase</keyword>
<dbReference type="InterPro" id="IPR052356">
    <property type="entry name" value="Thiol_S-MT"/>
</dbReference>
<dbReference type="EMBL" id="JACOOL010000007">
    <property type="protein sequence ID" value="MBC5637316.1"/>
    <property type="molecule type" value="Genomic_DNA"/>
</dbReference>
<dbReference type="SUPFAM" id="SSF53335">
    <property type="entry name" value="S-adenosyl-L-methionine-dependent methyltransferases"/>
    <property type="match status" value="1"/>
</dbReference>
<dbReference type="PANTHER" id="PTHR45036">
    <property type="entry name" value="METHYLTRANSFERASE LIKE 7B"/>
    <property type="match status" value="1"/>
</dbReference>
<comment type="caution">
    <text evidence="2">The sequence shown here is derived from an EMBL/GenBank/DDBJ whole genome shotgun (WGS) entry which is preliminary data.</text>
</comment>
<keyword evidence="2" id="KW-0489">Methyltransferase</keyword>
<protein>
    <submittedName>
        <fullName evidence="2">Class I SAM-dependent methyltransferase</fullName>
    </submittedName>
</protein>
<proteinExistence type="predicted"/>
<organism evidence="2 3">
    <name type="scientific">Ornithinibacillus hominis</name>
    <dbReference type="NCBI Taxonomy" id="2763055"/>
    <lineage>
        <taxon>Bacteria</taxon>
        <taxon>Bacillati</taxon>
        <taxon>Bacillota</taxon>
        <taxon>Bacilli</taxon>
        <taxon>Bacillales</taxon>
        <taxon>Bacillaceae</taxon>
        <taxon>Ornithinibacillus</taxon>
    </lineage>
</organism>
<name>A0A923L6I2_9BACI</name>
<dbReference type="InterPro" id="IPR029063">
    <property type="entry name" value="SAM-dependent_MTases_sf"/>
</dbReference>
<dbReference type="InterPro" id="IPR013216">
    <property type="entry name" value="Methyltransf_11"/>
</dbReference>
<dbReference type="Pfam" id="PF08241">
    <property type="entry name" value="Methyltransf_11"/>
    <property type="match status" value="1"/>
</dbReference>
<dbReference type="Proteomes" id="UP000637359">
    <property type="component" value="Unassembled WGS sequence"/>
</dbReference>